<organism evidence="1 2">
    <name type="scientific">Striga hermonthica</name>
    <name type="common">Purple witchweed</name>
    <name type="synonym">Buchnera hermonthica</name>
    <dbReference type="NCBI Taxonomy" id="68872"/>
    <lineage>
        <taxon>Eukaryota</taxon>
        <taxon>Viridiplantae</taxon>
        <taxon>Streptophyta</taxon>
        <taxon>Embryophyta</taxon>
        <taxon>Tracheophyta</taxon>
        <taxon>Spermatophyta</taxon>
        <taxon>Magnoliopsida</taxon>
        <taxon>eudicotyledons</taxon>
        <taxon>Gunneridae</taxon>
        <taxon>Pentapetalae</taxon>
        <taxon>asterids</taxon>
        <taxon>lamiids</taxon>
        <taxon>Lamiales</taxon>
        <taxon>Orobanchaceae</taxon>
        <taxon>Buchnereae</taxon>
        <taxon>Striga</taxon>
    </lineage>
</organism>
<dbReference type="AlphaFoldDB" id="A0A9N7RDY7"/>
<keyword evidence="2" id="KW-1185">Reference proteome</keyword>
<name>A0A9N7RDY7_STRHE</name>
<dbReference type="EMBL" id="CACSLK010027751">
    <property type="protein sequence ID" value="CAA0827451.1"/>
    <property type="molecule type" value="Genomic_DNA"/>
</dbReference>
<comment type="caution">
    <text evidence="1">The sequence shown here is derived from an EMBL/GenBank/DDBJ whole genome shotgun (WGS) entry which is preliminary data.</text>
</comment>
<dbReference type="Proteomes" id="UP001153555">
    <property type="component" value="Unassembled WGS sequence"/>
</dbReference>
<evidence type="ECO:0000313" key="1">
    <source>
        <dbReference type="EMBL" id="CAA0827451.1"/>
    </source>
</evidence>
<feature type="non-terminal residue" evidence="1">
    <location>
        <position position="1"/>
    </location>
</feature>
<feature type="non-terminal residue" evidence="1">
    <location>
        <position position="77"/>
    </location>
</feature>
<evidence type="ECO:0000313" key="2">
    <source>
        <dbReference type="Proteomes" id="UP001153555"/>
    </source>
</evidence>
<proteinExistence type="predicted"/>
<gene>
    <name evidence="1" type="ORF">SHERM_23146</name>
</gene>
<protein>
    <submittedName>
        <fullName evidence="1">Uncharacterized protein</fullName>
    </submittedName>
</protein>
<sequence length="77" mass="8702">DADELVKTINTKKNGKAVVVGGGYSLFSRVVNIFLKQRKPKYSRNRYHAVADTQAGWRWEQVTTSWGASSIMENRKG</sequence>
<reference evidence="1" key="1">
    <citation type="submission" date="2019-12" db="EMBL/GenBank/DDBJ databases">
        <authorList>
            <person name="Scholes J."/>
        </authorList>
    </citation>
    <scope>NUCLEOTIDE SEQUENCE</scope>
</reference>
<accession>A0A9N7RDY7</accession>